<organism evidence="1 2">
    <name type="scientific">Xenorhabdus stockiae</name>
    <dbReference type="NCBI Taxonomy" id="351614"/>
    <lineage>
        <taxon>Bacteria</taxon>
        <taxon>Pseudomonadati</taxon>
        <taxon>Pseudomonadota</taxon>
        <taxon>Gammaproteobacteria</taxon>
        <taxon>Enterobacterales</taxon>
        <taxon>Morganellaceae</taxon>
        <taxon>Xenorhabdus</taxon>
    </lineage>
</organism>
<evidence type="ECO:0000313" key="1">
    <source>
        <dbReference type="EMBL" id="PHM64143.1"/>
    </source>
</evidence>
<dbReference type="RefSeq" id="WP_099125704.1">
    <property type="nucleotide sequence ID" value="NZ_CAWNRH010000110.1"/>
</dbReference>
<sequence length="64" mass="7246">MSEQDILVFFPYAGGSSSSFDILKKHLSEEVEIISMNYSVSDSSLSRKPMTFFCVLLEYLKKTA</sequence>
<dbReference type="Proteomes" id="UP000222366">
    <property type="component" value="Unassembled WGS sequence"/>
</dbReference>
<comment type="caution">
    <text evidence="1">The sequence shown here is derived from an EMBL/GenBank/DDBJ whole genome shotgun (WGS) entry which is preliminary data.</text>
</comment>
<evidence type="ECO:0000313" key="2">
    <source>
        <dbReference type="Proteomes" id="UP000222366"/>
    </source>
</evidence>
<keyword evidence="2" id="KW-1185">Reference proteome</keyword>
<dbReference type="EMBL" id="NJAJ01000035">
    <property type="protein sequence ID" value="PHM64143.1"/>
    <property type="molecule type" value="Genomic_DNA"/>
</dbReference>
<dbReference type="AlphaFoldDB" id="A0A2D0KL31"/>
<reference evidence="1 2" key="1">
    <citation type="journal article" date="2017" name="Nat. Microbiol.">
        <title>Natural product diversity associated with the nematode symbionts Photorhabdus and Xenorhabdus.</title>
        <authorList>
            <person name="Tobias N.J."/>
            <person name="Wolff H."/>
            <person name="Djahanschiri B."/>
            <person name="Grundmann F."/>
            <person name="Kronenwerth M."/>
            <person name="Shi Y.M."/>
            <person name="Simonyi S."/>
            <person name="Grun P."/>
            <person name="Shapiro-Ilan D."/>
            <person name="Pidot S.J."/>
            <person name="Stinear T.P."/>
            <person name="Ebersberger I."/>
            <person name="Bode H.B."/>
        </authorList>
    </citation>
    <scope>NUCLEOTIDE SEQUENCE [LARGE SCALE GENOMIC DNA]</scope>
    <source>
        <strain evidence="1 2">DSM 17904</strain>
    </source>
</reference>
<name>A0A2D0KL31_9GAMM</name>
<accession>A0A2D0KL31</accession>
<evidence type="ECO:0008006" key="3">
    <source>
        <dbReference type="Google" id="ProtNLM"/>
    </source>
</evidence>
<gene>
    <name evidence="1" type="ORF">Xsto_03251</name>
</gene>
<proteinExistence type="predicted"/>
<protein>
    <recommendedName>
        <fullName evidence="3">Thioesterase</fullName>
    </recommendedName>
</protein>